<evidence type="ECO:0008006" key="3">
    <source>
        <dbReference type="Google" id="ProtNLM"/>
    </source>
</evidence>
<protein>
    <recommendedName>
        <fullName evidence="3">YHYH domain-containing protein</fullName>
    </recommendedName>
</protein>
<evidence type="ECO:0000313" key="1">
    <source>
        <dbReference type="EMBL" id="CAB4125910.1"/>
    </source>
</evidence>
<dbReference type="EMBL" id="LR798231">
    <property type="protein sequence ID" value="CAB5209128.1"/>
    <property type="molecule type" value="Genomic_DNA"/>
</dbReference>
<dbReference type="Gene3D" id="2.10.10.20">
    <property type="entry name" value="Carbohydrate-binding module superfamily 5/12"/>
    <property type="match status" value="1"/>
</dbReference>
<dbReference type="EMBL" id="LR796187">
    <property type="protein sequence ID" value="CAB4125910.1"/>
    <property type="molecule type" value="Genomic_DNA"/>
</dbReference>
<sequence length="4661" mass="515594">MADSIDPNANGGKSSNFLPKFFQSDSNKKFLQATVDQLVQPGTVNKINGYIGKENAKASTGADIFIAAATSARQNYQLEPGLVVNDSLGNNTFFKDYQDYINQLSVFGGNTANHARINKQEFYSWDPHIDWDKFVNFQNYYWLPYGPDVITIAGQQENIVSEYRVTIESEGDNNTYLFWPDGLTRNPTLKLYRGQTYKFNITSPGNPFSIKTVRSVGTLNRYEPPGLDGFAVESGTITLTIPFNCPDVLYYVSETDIDLGGVFQILSIDDNTAINVETDLLGKQHYTLSNGTPLSNGMKVRFVGNVTPAEYASGYFYVEGVGTSITLIDEKILELVSSYTISESILFESTPFDSMPFSDATAFAGTRDYIVVNRGSIDHNPWSRYNRWFHKDTIEASAVYNGKTLSLDQTARAVRPIIEFEANLKLFNFGTHAIADVDLIDTYTTDVFSNIEGQLGYNVDGIDLAQGQRVLFTADPDKFVKNNVYRVTFVTIQGVRQIHLELESTPVNGNVVLVKQGVINQGSMYWFNGSAWQVAQQKTTLNQAPLFDVFDDNQISYSDTSTYDGSTFKGTKLFSYKVGSGTVDSNLGFALSYKNINNIGDIVFNFNLASDSFQYKELTDVIVKKIDVGYLYKTLSNNVASYVNGWQLCTTPTTQAALRIYKNSNKVNNFDLDIFDDKTDLADLVVKLYVNGIRLDSSKWALVDNVAYKTVVLATDITVDDVLTIRAFAAQPINSNGYYEIPVNLQNNPLNGSIGDFTLGEVIDHVGSIVDNTFAFAGTYPGAGNLRDLGNVTQYGTKFVQHSGPVSLSLYHTTSETNNVVRAIETARNEYNKFKRNFVTIAETLGVDTDTVTLVDLVLEKINKDKPTTAPYYFSDMVPYGASIKTTLSVVDYRIKTYPLSAVFNLDTLSTKAVGIYLNGTQLLAGRDYTFSDQGFVVISATLANDDTIVIYEYENTNGSFVPETPTKLGIWPKFTPQIYTDTSLVTPRVMIQGHDGSQVLAYGDYRDDLILEVEKRIYNNIKVKYDPSIFDINDFIPSYNRTTDYSLEEFNTTLAPSFYKWATLIDRDFTKPLSYDRTNSFTYDYHGYTAPDGRNVPGYWRGIYRWLLDTDRPNICPWEMLGYSEEPSWWTESYGPAPYTSDNLVMWEDLANGIVREPNKPLVILDQFKRTYLHKHIPVDGQGALVSPLISGLVSGTIIYPTPGDSVFGDVSPIEATWRRSSHYSFSVLLTAMILQPAKTFGILLDRSRIVRNLAGQLIYKDTGLRISPSDIKLPSIYSSTTKVQTAGIINYIVDYILSDNLKSYDEYNYNLQNLNVHLSYRVGGFTGKEKFNLLLDSKTPLSTGSVFIPTEDYSIILNSSSPIKKITYSGVIITKLTDGYAVKGYSQTQPYFKYYAWTRTGVAINVGGISESYTTWTAGSQYAAGKIVQYGNKFYRVVTLHTTTTTFEAQHYQALPALPIIGGRDALLRKEWDQTDAITVPYGTKFRTVQEVVDFLVGYGEWLKDQGFIFDDFNNALNVVTNWESSAKEFMFWTTQNWSSGEDKWEDWSAVQSFSYGAIIKYNGDYYRAIRNIDANPVFNEDDYVKLDGLSTVGSSVISLSPAAAKLTFATPLCVVDNIRNPFNGYEIFKVDGTPIEPNFLNNYREDNSISYTPQDTDGIYGATFYLVQKEQVVILNNTTMFNDTIYNLESGYRQERIKVSGYVSTNWYGGFDVPGFIFDQAEIQLWEAWKDYALGDIIKHKEFYYSAKTSLTGAETFNASEWIKLTTAPAPQLLPNWTYKAGQFEDFYSLDSDNFDVDQQKLAQHLVGYQKRQYLENIIKDDVSEFKFYQGMIVEKGTQNVLNKLFDVLSAEGQESLTFYEEWALRVGQYGASSAFENIELILDEAEFKNNPQGFEFVNVVDETKIDFISRKTPADIYIKPLGYNNKPWPLISDYSSFLRTPGYVRSSEVLYTLKTLDNINDTYVDSTGNVQQLYPITSFYEGAYVWVGFEGPSWNVYRYTQTAILSENIVSVTYSDNDETITIVVDSTLPSQLINNSYIGITGVTEFSGFFKITVLNSTSFLISKTIPAGLSGFIAPSTLAIFSLQTQRAATIDDAYSSLPATLKAGELLWTDNDGTNKWATWEYNPVYSSLELVNTSPSDGLAYGRQIILNADGTVAVVSNSMGEMIVFDKASPNANWIQRETITPPFVSYDAFNLNSQDFKTGDVLAISADSRWFATGTPTASDVTSAYAGEWAPLTGYLIDDIVTHNSKAWICLLSHTSSGAFDNTRWKQIPYIPTNADASNSGLNEQGVISIYEKDKNNIFTLVDTILSPMPADYENFGQTLVFGNNTLFVGATGSDDNTGAVYQLNYSTIIAASTYYNPIGSSNTTIKVASTTDIEVGMAIVGTGFTSGQTVVEVSDLTTLILSATPDSDPAGLVSFTTTGWRYAADFTLNTPYLVGIGGRFGTTMAMSKDSSTLAITAAGINYVFIYTSEDGITYTDNLAASVNGTDGTGFGTALAISNTGTYLAVSATLESGSPATGVVTIYHRNNSNIYTSYETITSRTSTDPIQFGSKISFMDDYKTLVVYSQTDIGQIDVYDRYGSTWLYSETLLNTNPDTAGYGFGLAVGSNTIFVGAPTAVDQTYSSGKVYEYRKLNGAYSWAIIHSEIEKPDVTKIKQAFLYNKETNKIVTYLDVLDSTQGKIPGIADQEIKYKTFFDPAVYSVGNDSVNVDDGMAWTETQTGMLWWDLRTAKFLDSHDDDVVYRNSVWNTLFPAASIDVYEWVSSKYLPSEWDALADTEEGLAVNISGLSLYSDTAYSIVRKYDTVAKTFRNTYYYWVKNKKTIPSISTRNMSSQDVANLISNPRGEGYKYLALTSINSFSLVNVKPSLQDTNVVLSVEYWTIDNTDRNIHTQWKLVSNNVDTSLPAAIEQKWFDSLCGKDSQGRLVPDTTLPVKLQYGVENRPRQSMFINRFEALKQLLEQANRVLIKEAIVEQRDISGLDSYEASPSVITGLYDTVVGTEGELSFAGAGIFLAPSITPVIVDGRITGIEIATKGNGYLVAPYIEVVGTGVGAKIRAKINNYGQIIGATIINSGYGYDSNTVLMVRNYSALVQNDSVASGVWSIYSYEPTTQVWSRVQSQSYDTRKYWSYVDWFATGYNQFTASDFAINTLADINSLTVSVGQLVKVLTDNNGNWMLLEKYAESLSVDWTQSYKVVGLQNGTIQFNPTLYQFTGTSYGYDGALYDGGIFDNSAAIELRNILTALKNNIFIDTLRMEYLNLFFTCVRYALSEQTYLDWIFKTSFVKVQHNVGELKQKVTYNNDNLSNFEDYVAEVKPYRTKIREYISNYSKLDTNSLSITDFDLPPAYDNGKLSPVNAAVVNGKIESDNNTITTYPWKHWLDNVGFTVTEIKLVDGGSGYVTEPVVRFTSNSGTGASARAFISNGKVNRLILITAGSGYLSAPTVVIDGGLSATGTAATAVAIIGNGVVRSNLIKMKFDRITQSYFISQLQETETLTSLVSGSRLQFPLTWAPNIRIGQSSVLINGVDALRDTYKLSIVKSTSRGYTSYSGSIIFDTAPALGSTLTVTYLKDWSLLNAADRIQYYYNPESGMLGKDLSQLMTGVDYGGVIVNGLGFDVSAGWDSLPYYSDKWDSFDSTFNDFIYKANAGTFDSTFDWTVNGQQYISVAGTEINVYYSQLDVTTFPSDGVTTEYAFNVYDIFPPTVVITKEVSISDSPHNVIGSDILTVEDTSSVSIGDVLTITPYVSNTVGYNTVVVNILNGTDVQLDQILYSDVPSGSVATFTKVLSIPADCTISSNAIVTLVTPPPATSLTTTVTITISAYLTPVRLDAADFDPTSTLDYPYGHSPTNEYAIMLPVVADGVSSIVTIPSWFPVNTGDKFFIREHTSDGSISPQDADYDTALSGGEFEGNYATGSFLSATGLRAEDIIIDGDGFVTPTSSPAPEEVVPGQVVDAVAIKVYDRPSSGAATVKVDSYIADGITDIFKISQQPNTPQAIIVKTTTGERDPVTNELLSVAHVETADVDYTVDYRNREIVFNTAPNAGYLVSIFSIGFNGNNLLDLDYFVGDGSTTEFITKAPWLKELSSVVYVDGVIPPVGTPQLFRTDSTYESANRVGIRFGEAPELGALINFIIVSGTDQTFAITKTERIATDGSDTYALSNIIGDSLPIESNMIVRVDQTILEAPNNSYFAIKSNKYNYTIDPAKFLPYSVSITDIVVLANGKLLNPGVDYNVDMGGITVKLTQTTSAKYAGKQLIISVKLGEGYLYIPPTGTTGPQIKFSQPYNNTHLVEVISSYKHDILDIQRTAVNVTSNLTLVPDTSEFYNYVGLSGGYLQLDRTVIDDNYIWVVKNGTLLTPSADFKLNPDKQSITLALLPATSDVFTFITFGSNALTSGIAYMQFKDMLNRTHFKRLNLNKQTTLVYDLRQTDTTITVVDASNFDIPSPANNRPGIVEIRGERIEYFSLVGNVLGQLRRGTLGTGTPTIHRAGSFVQDIGSSETIPYIETPVVETVISNGTNTVNLKFTPGGFNTNWTYAGRTMTANDVTELAKDSIEIFAAGTRLKKNAYSLYDVSIAPESPEGDVAFDKEFTVDGVQNQVQLTNSDMAPLGTTILVIKRQGNAWDSTVNIQYDTSKIARFLKAEPGIWYTELKKS</sequence>
<dbReference type="PANTHER" id="PTHR36220:SF1">
    <property type="entry name" value="GAMMA TUBULIN COMPLEX COMPONENT C-TERMINAL DOMAIN-CONTAINING PROTEIN"/>
    <property type="match status" value="1"/>
</dbReference>
<organism evidence="1">
    <name type="scientific">uncultured Caudovirales phage</name>
    <dbReference type="NCBI Taxonomy" id="2100421"/>
    <lineage>
        <taxon>Viruses</taxon>
        <taxon>Duplodnaviria</taxon>
        <taxon>Heunggongvirae</taxon>
        <taxon>Uroviricota</taxon>
        <taxon>Caudoviricetes</taxon>
        <taxon>Peduoviridae</taxon>
        <taxon>Maltschvirus</taxon>
        <taxon>Maltschvirus maltsch</taxon>
    </lineage>
</organism>
<proteinExistence type="predicted"/>
<dbReference type="PANTHER" id="PTHR36220">
    <property type="entry name" value="UNNAMED PRODUCT"/>
    <property type="match status" value="1"/>
</dbReference>
<name>A0A6J5L0K2_9CAUD</name>
<reference evidence="1" key="1">
    <citation type="submission" date="2020-04" db="EMBL/GenBank/DDBJ databases">
        <authorList>
            <person name="Chiriac C."/>
            <person name="Salcher M."/>
            <person name="Ghai R."/>
            <person name="Kavagutti S V."/>
        </authorList>
    </citation>
    <scope>NUCLEOTIDE SEQUENCE</scope>
</reference>
<accession>A0A6J5L0K2</accession>
<gene>
    <name evidence="2" type="ORF">UFOVP181_328</name>
    <name evidence="1" type="ORF">UFOVP57_311</name>
</gene>
<evidence type="ECO:0000313" key="2">
    <source>
        <dbReference type="EMBL" id="CAB5209128.1"/>
    </source>
</evidence>